<dbReference type="NCBIfam" id="TIGR00682">
    <property type="entry name" value="lpxK"/>
    <property type="match status" value="1"/>
</dbReference>
<keyword evidence="8 13" id="KW-0547">Nucleotide-binding</keyword>
<evidence type="ECO:0000256" key="10">
    <source>
        <dbReference type="ARBA" id="ARBA00022840"/>
    </source>
</evidence>
<keyword evidence="5 13" id="KW-0444">Lipid biosynthesis</keyword>
<evidence type="ECO:0000313" key="15">
    <source>
        <dbReference type="EMBL" id="WNC67244.1"/>
    </source>
</evidence>
<dbReference type="Pfam" id="PF02606">
    <property type="entry name" value="LpxK"/>
    <property type="match status" value="1"/>
</dbReference>
<evidence type="ECO:0000256" key="8">
    <source>
        <dbReference type="ARBA" id="ARBA00022741"/>
    </source>
</evidence>
<dbReference type="PANTHER" id="PTHR42724:SF1">
    <property type="entry name" value="TETRAACYLDISACCHARIDE 4'-KINASE, MITOCHONDRIAL-RELATED"/>
    <property type="match status" value="1"/>
</dbReference>
<keyword evidence="7 13" id="KW-0808">Transferase</keyword>
<evidence type="ECO:0000256" key="7">
    <source>
        <dbReference type="ARBA" id="ARBA00022679"/>
    </source>
</evidence>
<dbReference type="HAMAP" id="MF_00409">
    <property type="entry name" value="LpxK"/>
    <property type="match status" value="1"/>
</dbReference>
<feature type="binding site" evidence="13">
    <location>
        <begin position="57"/>
        <end position="64"/>
    </location>
    <ligand>
        <name>ATP</name>
        <dbReference type="ChEBI" id="CHEBI:30616"/>
    </ligand>
</feature>
<keyword evidence="9 13" id="KW-0418">Kinase</keyword>
<keyword evidence="14" id="KW-1133">Transmembrane helix</keyword>
<dbReference type="PANTHER" id="PTHR42724">
    <property type="entry name" value="TETRAACYLDISACCHARIDE 4'-KINASE"/>
    <property type="match status" value="1"/>
</dbReference>
<keyword evidence="14" id="KW-0472">Membrane</keyword>
<dbReference type="InterPro" id="IPR027417">
    <property type="entry name" value="P-loop_NTPase"/>
</dbReference>
<evidence type="ECO:0000256" key="1">
    <source>
        <dbReference type="ARBA" id="ARBA00002274"/>
    </source>
</evidence>
<evidence type="ECO:0000256" key="6">
    <source>
        <dbReference type="ARBA" id="ARBA00022556"/>
    </source>
</evidence>
<dbReference type="GO" id="GO:0009029">
    <property type="term" value="F:lipid-A 4'-kinase activity"/>
    <property type="evidence" value="ECO:0007669"/>
    <property type="project" value="UniProtKB-EC"/>
</dbReference>
<evidence type="ECO:0000256" key="11">
    <source>
        <dbReference type="ARBA" id="ARBA00023098"/>
    </source>
</evidence>
<evidence type="ECO:0000256" key="14">
    <source>
        <dbReference type="SAM" id="Phobius"/>
    </source>
</evidence>
<evidence type="ECO:0000256" key="3">
    <source>
        <dbReference type="ARBA" id="ARBA00012071"/>
    </source>
</evidence>
<evidence type="ECO:0000256" key="13">
    <source>
        <dbReference type="HAMAP-Rule" id="MF_00409"/>
    </source>
</evidence>
<dbReference type="RefSeq" id="WP_348386408.1">
    <property type="nucleotide sequence ID" value="NZ_CP134146.1"/>
</dbReference>
<keyword evidence="14" id="KW-0812">Transmembrane</keyword>
<comment type="pathway">
    <text evidence="2 13">Glycolipid biosynthesis; lipid IV(A) biosynthesis; lipid IV(A) from (3R)-3-hydroxytetradecanoyl-[acyl-carrier-protein] and UDP-N-acetyl-alpha-D-glucosamine: step 6/6.</text>
</comment>
<sequence length="336" mass="37477">MRLIEQAWYQNHPIKWLLLPLNVLFYLLSALRRVLFNLGILKQPQLDIPVVIVGNIGVGGNGKTPVVVYLVEQLKQRGLKVGVISRGYGGEKRSSPLLLTGETTAEQAGDEPVLIFKRCQVPVVVSSDRVASVNLLMNQGCNIVISDDGLQHYRLKRDVELVIVDGNRRFGNGWLLPAGPLREGLWRLKTVDKVIVNSGLADVNEQHMYLKGDKLINIHDGSVVTVEDFKEHHGKNGVVNAMAGIGNPERFFISLNELGFSLGQKIAFVDHHHFCDTDFDQFCANTPLLMTEKDAVKCTGIAPQNSWYLPVDAHFDDNQGEQLIDLIITRCKNYGF</sequence>
<evidence type="ECO:0000256" key="5">
    <source>
        <dbReference type="ARBA" id="ARBA00022516"/>
    </source>
</evidence>
<evidence type="ECO:0000256" key="2">
    <source>
        <dbReference type="ARBA" id="ARBA00004870"/>
    </source>
</evidence>
<protein>
    <recommendedName>
        <fullName evidence="4 13">Tetraacyldisaccharide 4'-kinase</fullName>
        <ecNumber evidence="3 13">2.7.1.130</ecNumber>
    </recommendedName>
    <alternativeName>
        <fullName evidence="12 13">Lipid A 4'-kinase</fullName>
    </alternativeName>
</protein>
<comment type="function">
    <text evidence="1 13">Transfers the gamma-phosphate of ATP to the 4'-position of a tetraacyldisaccharide 1-phosphate intermediate (termed DS-1-P) to form tetraacyldisaccharide 1,4'-bis-phosphate (lipid IVA).</text>
</comment>
<organism evidence="15 16">
    <name type="scientific">Thalassotalea nanhaiensis</name>
    <dbReference type="NCBI Taxonomy" id="3065648"/>
    <lineage>
        <taxon>Bacteria</taxon>
        <taxon>Pseudomonadati</taxon>
        <taxon>Pseudomonadota</taxon>
        <taxon>Gammaproteobacteria</taxon>
        <taxon>Alteromonadales</taxon>
        <taxon>Colwelliaceae</taxon>
        <taxon>Thalassotalea</taxon>
    </lineage>
</organism>
<evidence type="ECO:0000313" key="16">
    <source>
        <dbReference type="Proteomes" id="UP001248581"/>
    </source>
</evidence>
<comment type="similarity">
    <text evidence="13">Belongs to the LpxK family.</text>
</comment>
<evidence type="ECO:0000256" key="12">
    <source>
        <dbReference type="ARBA" id="ARBA00029757"/>
    </source>
</evidence>
<gene>
    <name evidence="13 15" type="primary">lpxK</name>
    <name evidence="15" type="ORF">RI845_12020</name>
</gene>
<keyword evidence="16" id="KW-1185">Reference proteome</keyword>
<dbReference type="Gene3D" id="3.40.50.300">
    <property type="entry name" value="P-loop containing nucleotide triphosphate hydrolases"/>
    <property type="match status" value="1"/>
</dbReference>
<keyword evidence="6 13" id="KW-0441">Lipid A biosynthesis</keyword>
<keyword evidence="11 13" id="KW-0443">Lipid metabolism</keyword>
<accession>A0ABY9TEM0</accession>
<comment type="catalytic activity">
    <reaction evidence="13">
        <text>a lipid A disaccharide + ATP = a lipid IVA + ADP + H(+)</text>
        <dbReference type="Rhea" id="RHEA:67840"/>
        <dbReference type="ChEBI" id="CHEBI:15378"/>
        <dbReference type="ChEBI" id="CHEBI:30616"/>
        <dbReference type="ChEBI" id="CHEBI:176343"/>
        <dbReference type="ChEBI" id="CHEBI:176425"/>
        <dbReference type="ChEBI" id="CHEBI:456216"/>
        <dbReference type="EC" id="2.7.1.130"/>
    </reaction>
</comment>
<name>A0ABY9TEM0_9GAMM</name>
<dbReference type="Proteomes" id="UP001248581">
    <property type="component" value="Chromosome"/>
</dbReference>
<keyword evidence="10 13" id="KW-0067">ATP-binding</keyword>
<reference evidence="16" key="1">
    <citation type="submission" date="2023-09" db="EMBL/GenBank/DDBJ databases">
        <authorList>
            <person name="Li S."/>
            <person name="Li X."/>
            <person name="Zhang C."/>
            <person name="Zhao Z."/>
        </authorList>
    </citation>
    <scope>NUCLEOTIDE SEQUENCE [LARGE SCALE GENOMIC DNA]</scope>
    <source>
        <strain evidence="16">SQ345</strain>
    </source>
</reference>
<dbReference type="SUPFAM" id="SSF52540">
    <property type="entry name" value="P-loop containing nucleoside triphosphate hydrolases"/>
    <property type="match status" value="1"/>
</dbReference>
<dbReference type="EMBL" id="CP134146">
    <property type="protein sequence ID" value="WNC67244.1"/>
    <property type="molecule type" value="Genomic_DNA"/>
</dbReference>
<proteinExistence type="inferred from homology"/>
<evidence type="ECO:0000256" key="9">
    <source>
        <dbReference type="ARBA" id="ARBA00022777"/>
    </source>
</evidence>
<feature type="transmembrane region" description="Helical" evidence="14">
    <location>
        <begin position="16"/>
        <end position="35"/>
    </location>
</feature>
<dbReference type="EC" id="2.7.1.130" evidence="3 13"/>
<dbReference type="InterPro" id="IPR003758">
    <property type="entry name" value="LpxK"/>
</dbReference>
<evidence type="ECO:0000256" key="4">
    <source>
        <dbReference type="ARBA" id="ARBA00016436"/>
    </source>
</evidence>